<keyword evidence="1" id="KW-0472">Membrane</keyword>
<evidence type="ECO:0000313" key="2">
    <source>
        <dbReference type="EMBL" id="KRK99469.1"/>
    </source>
</evidence>
<sequence length="68" mass="7506">MLSLIVLGLIAFFGFRLFFGLFGWLFRIIGILIIGGLVFAFASSFIGIFLVVAVVLFGSWFFTGFTNS</sequence>
<dbReference type="AlphaFoldDB" id="A0A0R1LV23"/>
<dbReference type="RefSeq" id="WP_056946500.1">
    <property type="nucleotide sequence ID" value="NZ_AZEE01000010.1"/>
</dbReference>
<dbReference type="Proteomes" id="UP000051160">
    <property type="component" value="Unassembled WGS sequence"/>
</dbReference>
<dbReference type="PATRIC" id="fig|1423776.4.peg.2316"/>
<evidence type="ECO:0000313" key="3">
    <source>
        <dbReference type="Proteomes" id="UP000051160"/>
    </source>
</evidence>
<feature type="transmembrane region" description="Helical" evidence="1">
    <location>
        <begin position="6"/>
        <end position="26"/>
    </location>
</feature>
<protein>
    <submittedName>
        <fullName evidence="2">Uncharacterized protein</fullName>
    </submittedName>
</protein>
<accession>A0A0R1LV23</accession>
<proteinExistence type="predicted"/>
<evidence type="ECO:0000256" key="1">
    <source>
        <dbReference type="SAM" id="Phobius"/>
    </source>
</evidence>
<feature type="transmembrane region" description="Helical" evidence="1">
    <location>
        <begin position="38"/>
        <end position="62"/>
    </location>
</feature>
<keyword evidence="3" id="KW-1185">Reference proteome</keyword>
<name>A0A0R1LV23_9LACO</name>
<comment type="caution">
    <text evidence="2">The sequence shown here is derived from an EMBL/GenBank/DDBJ whole genome shotgun (WGS) entry which is preliminary data.</text>
</comment>
<keyword evidence="1" id="KW-1133">Transmembrane helix</keyword>
<dbReference type="EMBL" id="AZEE01000010">
    <property type="protein sequence ID" value="KRK99469.1"/>
    <property type="molecule type" value="Genomic_DNA"/>
</dbReference>
<keyword evidence="1" id="KW-0812">Transmembrane</keyword>
<gene>
    <name evidence="2" type="ORF">FD04_GL002287</name>
</gene>
<organism evidence="2 3">
    <name type="scientific">Secundilactobacillus odoratitofui DSM 19909 = JCM 15043</name>
    <dbReference type="NCBI Taxonomy" id="1423776"/>
    <lineage>
        <taxon>Bacteria</taxon>
        <taxon>Bacillati</taxon>
        <taxon>Bacillota</taxon>
        <taxon>Bacilli</taxon>
        <taxon>Lactobacillales</taxon>
        <taxon>Lactobacillaceae</taxon>
        <taxon>Secundilactobacillus</taxon>
    </lineage>
</organism>
<reference evidence="2 3" key="1">
    <citation type="journal article" date="2015" name="Genome Announc.">
        <title>Expanding the biotechnology potential of lactobacilli through comparative genomics of 213 strains and associated genera.</title>
        <authorList>
            <person name="Sun Z."/>
            <person name="Harris H.M."/>
            <person name="McCann A."/>
            <person name="Guo C."/>
            <person name="Argimon S."/>
            <person name="Zhang W."/>
            <person name="Yang X."/>
            <person name="Jeffery I.B."/>
            <person name="Cooney J.C."/>
            <person name="Kagawa T.F."/>
            <person name="Liu W."/>
            <person name="Song Y."/>
            <person name="Salvetti E."/>
            <person name="Wrobel A."/>
            <person name="Rasinkangas P."/>
            <person name="Parkhill J."/>
            <person name="Rea M.C."/>
            <person name="O'Sullivan O."/>
            <person name="Ritari J."/>
            <person name="Douillard F.P."/>
            <person name="Paul Ross R."/>
            <person name="Yang R."/>
            <person name="Briner A.E."/>
            <person name="Felis G.E."/>
            <person name="de Vos W.M."/>
            <person name="Barrangou R."/>
            <person name="Klaenhammer T.R."/>
            <person name="Caufield P.W."/>
            <person name="Cui Y."/>
            <person name="Zhang H."/>
            <person name="O'Toole P.W."/>
        </authorList>
    </citation>
    <scope>NUCLEOTIDE SEQUENCE [LARGE SCALE GENOMIC DNA]</scope>
    <source>
        <strain evidence="2 3">DSM 19909</strain>
    </source>
</reference>